<evidence type="ECO:0000313" key="2">
    <source>
        <dbReference type="EMBL" id="DAA02484.1"/>
    </source>
</evidence>
<protein>
    <submittedName>
        <fullName evidence="2">HDC06247</fullName>
    </submittedName>
</protein>
<dbReference type="AlphaFoldDB" id="Q6IGI0"/>
<gene>
    <name evidence="2" type="ORF">HDC06247</name>
</gene>
<organism evidence="2">
    <name type="scientific">Drosophila melanogaster</name>
    <name type="common">Fruit fly</name>
    <dbReference type="NCBI Taxonomy" id="7227"/>
    <lineage>
        <taxon>Eukaryota</taxon>
        <taxon>Metazoa</taxon>
        <taxon>Ecdysozoa</taxon>
        <taxon>Arthropoda</taxon>
        <taxon>Hexapoda</taxon>
        <taxon>Insecta</taxon>
        <taxon>Pterygota</taxon>
        <taxon>Neoptera</taxon>
        <taxon>Endopterygota</taxon>
        <taxon>Diptera</taxon>
        <taxon>Brachycera</taxon>
        <taxon>Muscomorpha</taxon>
        <taxon>Ephydroidea</taxon>
        <taxon>Drosophilidae</taxon>
        <taxon>Drosophila</taxon>
        <taxon>Sophophora</taxon>
    </lineage>
</organism>
<accession>Q6IGI0</accession>
<name>Q6IGI0_DROME</name>
<reference evidence="2" key="1">
    <citation type="journal article" date="2003" name="Genome Biol.">
        <title>An integrated gene annotation and transcriptional profiling approach towards the full gene content of the Drosophila genome.</title>
        <authorList>
            <person name="Hild M."/>
            <person name="Beckmann B."/>
            <person name="Haas S.A."/>
            <person name="Koch B."/>
            <person name="Solovyev V."/>
            <person name="Busold C."/>
            <person name="Fellenberg K."/>
            <person name="Boutros M."/>
            <person name="Vingron M."/>
            <person name="Sauer F."/>
            <person name="Hoheisel J.D."/>
            <person name="Paro R."/>
        </authorList>
    </citation>
    <scope>NUCLEOTIDE SEQUENCE</scope>
</reference>
<sequence length="123" mass="13507">MFKFCGQSGCRSWRAGVSKEEERKKKCRDPWRCAPLFNHFLGTIPSIRLPDSRSLPHPFPSPHSELAGPSGSIKTGMPGGPFTVGQCRRAGLNGKTDCLSPFSAPRQPGFSHSIPIPWLIAFN</sequence>
<feature type="region of interest" description="Disordered" evidence="1">
    <location>
        <begin position="52"/>
        <end position="80"/>
    </location>
</feature>
<dbReference type="EMBL" id="BK003786">
    <property type="protein sequence ID" value="DAA02484.1"/>
    <property type="molecule type" value="Genomic_DNA"/>
</dbReference>
<proteinExistence type="predicted"/>
<evidence type="ECO:0000256" key="1">
    <source>
        <dbReference type="SAM" id="MobiDB-lite"/>
    </source>
</evidence>